<dbReference type="SUPFAM" id="SSF89733">
    <property type="entry name" value="L-sulfolactate dehydrogenase-like"/>
    <property type="match status" value="1"/>
</dbReference>
<reference evidence="3 4" key="1">
    <citation type="submission" date="2024-03" db="EMBL/GenBank/DDBJ databases">
        <title>Draft genome sequence of Pseudonocardia nematodicida JCM 31783.</title>
        <authorList>
            <person name="Butdee W."/>
            <person name="Duangmal K."/>
        </authorList>
    </citation>
    <scope>NUCLEOTIDE SEQUENCE [LARGE SCALE GENOMIC DNA]</scope>
    <source>
        <strain evidence="3 4">JCM 31783</strain>
    </source>
</reference>
<dbReference type="InterPro" id="IPR043144">
    <property type="entry name" value="Mal/L-sulf/L-lact_DH-like_ah"/>
</dbReference>
<evidence type="ECO:0000256" key="1">
    <source>
        <dbReference type="ARBA" id="ARBA00006056"/>
    </source>
</evidence>
<dbReference type="PANTHER" id="PTHR11091">
    <property type="entry name" value="OXIDOREDUCTASE-RELATED"/>
    <property type="match status" value="1"/>
</dbReference>
<keyword evidence="4" id="KW-1185">Reference proteome</keyword>
<keyword evidence="2" id="KW-0560">Oxidoreductase</keyword>
<dbReference type="Gene3D" id="1.10.1530.10">
    <property type="match status" value="1"/>
</dbReference>
<dbReference type="InterPro" id="IPR043143">
    <property type="entry name" value="Mal/L-sulf/L-lact_DH-like_NADP"/>
</dbReference>
<sequence>MSTDPTTARYSVEGLTALSESLLHEAGIEKAHARAMTARMIDGDLLGHRTHGLAFLPTYLDRIEGGHIGSGGELETLHDDGATAAWRANRLPGAWVMGEATDLLLDRITDRAVATVTVADCSHIGCLQSYLLPFTERGLLVTLTATNPGVASVAAPGGTRGVITSNPIAMGIPTRADPILIDQCTSVGSNALFEGYAVRGERLPGKWLVGADGIPTDDPTVLRADPPGTIQSLGQTDFGYKGFGFGLMSEALSIALPGYGRRSRPDRFGQGVFLQVLDPGRFAGSDTFLDEIDHLVGSVRDDPGAAGATIRLPGERALAARRQQIRDGVVIGAEVLARLTPRANRSSTPLPTPL</sequence>
<evidence type="ECO:0000313" key="3">
    <source>
        <dbReference type="EMBL" id="MEQ3552628.1"/>
    </source>
</evidence>
<dbReference type="Proteomes" id="UP001494902">
    <property type="component" value="Unassembled WGS sequence"/>
</dbReference>
<organism evidence="3 4">
    <name type="scientific">Pseudonocardia nematodicida</name>
    <dbReference type="NCBI Taxonomy" id="1206997"/>
    <lineage>
        <taxon>Bacteria</taxon>
        <taxon>Bacillati</taxon>
        <taxon>Actinomycetota</taxon>
        <taxon>Actinomycetes</taxon>
        <taxon>Pseudonocardiales</taxon>
        <taxon>Pseudonocardiaceae</taxon>
        <taxon>Pseudonocardia</taxon>
    </lineage>
</organism>
<accession>A0ABV1KFH7</accession>
<dbReference type="EMBL" id="JBEDNQ010000008">
    <property type="protein sequence ID" value="MEQ3552628.1"/>
    <property type="molecule type" value="Genomic_DNA"/>
</dbReference>
<dbReference type="Gene3D" id="3.30.1370.60">
    <property type="entry name" value="Hypothetical oxidoreductase yiak, domain 2"/>
    <property type="match status" value="1"/>
</dbReference>
<dbReference type="InterPro" id="IPR003767">
    <property type="entry name" value="Malate/L-lactate_DH-like"/>
</dbReference>
<name>A0ABV1KFH7_9PSEU</name>
<evidence type="ECO:0000256" key="2">
    <source>
        <dbReference type="ARBA" id="ARBA00023002"/>
    </source>
</evidence>
<protein>
    <submittedName>
        <fullName evidence="3">Ldh family oxidoreductase</fullName>
    </submittedName>
</protein>
<dbReference type="InterPro" id="IPR036111">
    <property type="entry name" value="Mal/L-sulfo/L-lacto_DH-like_sf"/>
</dbReference>
<comment type="similarity">
    <text evidence="1">Belongs to the LDH2/MDH2 oxidoreductase family.</text>
</comment>
<gene>
    <name evidence="3" type="ORF">WIS52_19320</name>
</gene>
<comment type="caution">
    <text evidence="3">The sequence shown here is derived from an EMBL/GenBank/DDBJ whole genome shotgun (WGS) entry which is preliminary data.</text>
</comment>
<evidence type="ECO:0000313" key="4">
    <source>
        <dbReference type="Proteomes" id="UP001494902"/>
    </source>
</evidence>
<proteinExistence type="inferred from homology"/>
<dbReference type="PANTHER" id="PTHR11091:SF0">
    <property type="entry name" value="MALATE DEHYDROGENASE"/>
    <property type="match status" value="1"/>
</dbReference>
<dbReference type="Pfam" id="PF02615">
    <property type="entry name" value="Ldh_2"/>
    <property type="match status" value="1"/>
</dbReference>
<dbReference type="RefSeq" id="WP_349299702.1">
    <property type="nucleotide sequence ID" value="NZ_JBEDNQ010000008.1"/>
</dbReference>